<gene>
    <name evidence="1" type="ORF">SFRICE_022669</name>
</gene>
<proteinExistence type="predicted"/>
<evidence type="ECO:0000313" key="1">
    <source>
        <dbReference type="EMBL" id="SOQ43022.1"/>
    </source>
</evidence>
<dbReference type="AlphaFoldDB" id="A0A2H1VRB6"/>
<organism evidence="1">
    <name type="scientific">Spodoptera frugiperda</name>
    <name type="common">Fall armyworm</name>
    <dbReference type="NCBI Taxonomy" id="7108"/>
    <lineage>
        <taxon>Eukaryota</taxon>
        <taxon>Metazoa</taxon>
        <taxon>Ecdysozoa</taxon>
        <taxon>Arthropoda</taxon>
        <taxon>Hexapoda</taxon>
        <taxon>Insecta</taxon>
        <taxon>Pterygota</taxon>
        <taxon>Neoptera</taxon>
        <taxon>Endopterygota</taxon>
        <taxon>Lepidoptera</taxon>
        <taxon>Glossata</taxon>
        <taxon>Ditrysia</taxon>
        <taxon>Noctuoidea</taxon>
        <taxon>Noctuidae</taxon>
        <taxon>Amphipyrinae</taxon>
        <taxon>Spodoptera</taxon>
    </lineage>
</organism>
<reference evidence="1" key="1">
    <citation type="submission" date="2016-07" db="EMBL/GenBank/DDBJ databases">
        <authorList>
            <person name="Bretaudeau A."/>
        </authorList>
    </citation>
    <scope>NUCLEOTIDE SEQUENCE</scope>
    <source>
        <strain evidence="1">Rice</strain>
        <tissue evidence="1">Whole body</tissue>
    </source>
</reference>
<dbReference type="Gene3D" id="1.10.510.10">
    <property type="entry name" value="Transferase(Phosphotransferase) domain 1"/>
    <property type="match status" value="1"/>
</dbReference>
<name>A0A2H1VRB6_SPOFR</name>
<protein>
    <submittedName>
        <fullName evidence="1">SFRICE_022669</fullName>
    </submittedName>
</protein>
<dbReference type="EMBL" id="ODYU01003802">
    <property type="protein sequence ID" value="SOQ43022.1"/>
    <property type="molecule type" value="Genomic_DNA"/>
</dbReference>
<sequence>MLEAHIHEQYSATHDAAIVALLLAIRATRPSRSNFSIGRHPSNCRKVYMLDFGLARQYTTSNGQVRPPRAAAGFRGYSSTLHFSATNRRLKGNRV</sequence>
<accession>A0A2H1VRB6</accession>